<dbReference type="GO" id="GO:0006457">
    <property type="term" value="P:protein folding"/>
    <property type="evidence" value="ECO:0007669"/>
    <property type="project" value="InterPro"/>
</dbReference>
<keyword evidence="4 12" id="KW-0812">Transmembrane</keyword>
<keyword evidence="3" id="KW-0813">Transport</keyword>
<keyword evidence="6 12" id="KW-1133">Transmembrane helix</keyword>
<dbReference type="Proteomes" id="UP000177325">
    <property type="component" value="Unassembled WGS sequence"/>
</dbReference>
<gene>
    <name evidence="13" type="ORF">A3G90_01755</name>
</gene>
<comment type="subcellular location">
    <subcellularLocation>
        <location evidence="1">Membrane</location>
        <topology evidence="1">Multi-pass membrane protein</topology>
    </subcellularLocation>
</comment>
<evidence type="ECO:0000256" key="4">
    <source>
        <dbReference type="ARBA" id="ARBA00022692"/>
    </source>
</evidence>
<evidence type="ECO:0000256" key="9">
    <source>
        <dbReference type="ARBA" id="ARBA00023157"/>
    </source>
</evidence>
<evidence type="ECO:0008006" key="15">
    <source>
        <dbReference type="Google" id="ProtNLM"/>
    </source>
</evidence>
<sequence length="139" mass="15576">MQKFVWIIIPTITVGSVVISLVYSEYFGFVPCSLCWLQRIALYPQALFAVMAFKTKESVYFPLYSLALSIFGFLVAIYHYLYQMVPKEAAGGGVMPCLADGSADCGLKVIDLFGFVTFPLLSAITFAFLIILYLNLRRK</sequence>
<feature type="transmembrane region" description="Helical" evidence="12">
    <location>
        <begin position="60"/>
        <end position="81"/>
    </location>
</feature>
<keyword evidence="7" id="KW-0560">Oxidoreductase</keyword>
<evidence type="ECO:0000256" key="2">
    <source>
        <dbReference type="ARBA" id="ARBA00007602"/>
    </source>
</evidence>
<dbReference type="InterPro" id="IPR023380">
    <property type="entry name" value="DsbB-like_sf"/>
</dbReference>
<dbReference type="InterPro" id="IPR003752">
    <property type="entry name" value="DiS_bond_form_DsbB/BdbC"/>
</dbReference>
<comment type="similarity">
    <text evidence="2">Belongs to the DsbB family. BdbC subfamily.</text>
</comment>
<dbReference type="AlphaFoldDB" id="A0A1F6FHQ9"/>
<accession>A0A1F6FHQ9</accession>
<evidence type="ECO:0000256" key="11">
    <source>
        <dbReference type="ARBA" id="ARBA00023284"/>
    </source>
</evidence>
<keyword evidence="8 12" id="KW-0472">Membrane</keyword>
<evidence type="ECO:0000256" key="3">
    <source>
        <dbReference type="ARBA" id="ARBA00022448"/>
    </source>
</evidence>
<protein>
    <recommendedName>
        <fullName evidence="15">2-oxoglutarate dehydrogenase</fullName>
    </recommendedName>
</protein>
<evidence type="ECO:0000256" key="12">
    <source>
        <dbReference type="SAM" id="Phobius"/>
    </source>
</evidence>
<evidence type="ECO:0000256" key="6">
    <source>
        <dbReference type="ARBA" id="ARBA00022989"/>
    </source>
</evidence>
<dbReference type="PANTHER" id="PTHR43469">
    <property type="entry name" value="DISULFIDE FORMATION PROTEIN-RELATED"/>
    <property type="match status" value="1"/>
</dbReference>
<organism evidence="13 14">
    <name type="scientific">Candidatus Kaiserbacteria bacterium RIFCSPLOWO2_12_FULL_45_26</name>
    <dbReference type="NCBI Taxonomy" id="1798525"/>
    <lineage>
        <taxon>Bacteria</taxon>
        <taxon>Candidatus Kaiseribacteriota</taxon>
    </lineage>
</organism>
<feature type="transmembrane region" description="Helical" evidence="12">
    <location>
        <begin position="112"/>
        <end position="134"/>
    </location>
</feature>
<dbReference type="Pfam" id="PF02600">
    <property type="entry name" value="DsbB"/>
    <property type="match status" value="1"/>
</dbReference>
<keyword evidence="5" id="KW-0249">Electron transport</keyword>
<dbReference type="SUPFAM" id="SSF158442">
    <property type="entry name" value="DsbB-like"/>
    <property type="match status" value="1"/>
</dbReference>
<evidence type="ECO:0000256" key="10">
    <source>
        <dbReference type="ARBA" id="ARBA00023186"/>
    </source>
</evidence>
<keyword evidence="9" id="KW-1015">Disulfide bond</keyword>
<keyword evidence="11" id="KW-0676">Redox-active center</keyword>
<dbReference type="EMBL" id="MFMM01000001">
    <property type="protein sequence ID" value="OGG85397.1"/>
    <property type="molecule type" value="Genomic_DNA"/>
</dbReference>
<evidence type="ECO:0000256" key="1">
    <source>
        <dbReference type="ARBA" id="ARBA00004141"/>
    </source>
</evidence>
<keyword evidence="10" id="KW-0143">Chaperone</keyword>
<evidence type="ECO:0000313" key="14">
    <source>
        <dbReference type="Proteomes" id="UP000177325"/>
    </source>
</evidence>
<name>A0A1F6FHQ9_9BACT</name>
<comment type="caution">
    <text evidence="13">The sequence shown here is derived from an EMBL/GenBank/DDBJ whole genome shotgun (WGS) entry which is preliminary data.</text>
</comment>
<dbReference type="InterPro" id="IPR012187">
    <property type="entry name" value="Disulphide_bond_form_BdbC"/>
</dbReference>
<evidence type="ECO:0000313" key="13">
    <source>
        <dbReference type="EMBL" id="OGG85397.1"/>
    </source>
</evidence>
<dbReference type="STRING" id="1798525.A3G90_01755"/>
<evidence type="ECO:0000256" key="5">
    <source>
        <dbReference type="ARBA" id="ARBA00022982"/>
    </source>
</evidence>
<reference evidence="13 14" key="1">
    <citation type="journal article" date="2016" name="Nat. Commun.">
        <title>Thousands of microbial genomes shed light on interconnected biogeochemical processes in an aquifer system.</title>
        <authorList>
            <person name="Anantharaman K."/>
            <person name="Brown C.T."/>
            <person name="Hug L.A."/>
            <person name="Sharon I."/>
            <person name="Castelle C.J."/>
            <person name="Probst A.J."/>
            <person name="Thomas B.C."/>
            <person name="Singh A."/>
            <person name="Wilkins M.J."/>
            <person name="Karaoz U."/>
            <person name="Brodie E.L."/>
            <person name="Williams K.H."/>
            <person name="Hubbard S.S."/>
            <person name="Banfield J.F."/>
        </authorList>
    </citation>
    <scope>NUCLEOTIDE SEQUENCE [LARGE SCALE GENOMIC DNA]</scope>
</reference>
<evidence type="ECO:0000256" key="7">
    <source>
        <dbReference type="ARBA" id="ARBA00023002"/>
    </source>
</evidence>
<dbReference type="Gene3D" id="1.20.1550.10">
    <property type="entry name" value="DsbB-like"/>
    <property type="match status" value="1"/>
</dbReference>
<proteinExistence type="inferred from homology"/>
<dbReference type="GO" id="GO:0016020">
    <property type="term" value="C:membrane"/>
    <property type="evidence" value="ECO:0007669"/>
    <property type="project" value="UniProtKB-SubCell"/>
</dbReference>
<feature type="transmembrane region" description="Helical" evidence="12">
    <location>
        <begin position="5"/>
        <end position="24"/>
    </location>
</feature>
<dbReference type="GO" id="GO:0015035">
    <property type="term" value="F:protein-disulfide reductase activity"/>
    <property type="evidence" value="ECO:0007669"/>
    <property type="project" value="InterPro"/>
</dbReference>
<evidence type="ECO:0000256" key="8">
    <source>
        <dbReference type="ARBA" id="ARBA00023136"/>
    </source>
</evidence>
<dbReference type="PANTHER" id="PTHR43469:SF1">
    <property type="entry name" value="SPBETA PROPHAGE-DERIVED DISULFIDE BOND FORMATION PROTEIN B"/>
    <property type="match status" value="1"/>
</dbReference>